<reference evidence="1 2" key="1">
    <citation type="journal article" date="2022" name="New Phytol.">
        <title>Ecological generalism drives hyperdiversity of secondary metabolite gene clusters in xylarialean endophytes.</title>
        <authorList>
            <person name="Franco M.E.E."/>
            <person name="Wisecaver J.H."/>
            <person name="Arnold A.E."/>
            <person name="Ju Y.M."/>
            <person name="Slot J.C."/>
            <person name="Ahrendt S."/>
            <person name="Moore L.P."/>
            <person name="Eastman K.E."/>
            <person name="Scott K."/>
            <person name="Konkel Z."/>
            <person name="Mondo S.J."/>
            <person name="Kuo A."/>
            <person name="Hayes R.D."/>
            <person name="Haridas S."/>
            <person name="Andreopoulos B."/>
            <person name="Riley R."/>
            <person name="LaButti K."/>
            <person name="Pangilinan J."/>
            <person name="Lipzen A."/>
            <person name="Amirebrahimi M."/>
            <person name="Yan J."/>
            <person name="Adam C."/>
            <person name="Keymanesh K."/>
            <person name="Ng V."/>
            <person name="Louie K."/>
            <person name="Northen T."/>
            <person name="Drula E."/>
            <person name="Henrissat B."/>
            <person name="Hsieh H.M."/>
            <person name="Youens-Clark K."/>
            <person name="Lutzoni F."/>
            <person name="Miadlikowska J."/>
            <person name="Eastwood D.C."/>
            <person name="Hamelin R.C."/>
            <person name="Grigoriev I.V."/>
            <person name="U'Ren J.M."/>
        </authorList>
    </citation>
    <scope>NUCLEOTIDE SEQUENCE [LARGE SCALE GENOMIC DNA]</scope>
    <source>
        <strain evidence="1 2">ER1909</strain>
    </source>
</reference>
<accession>A0ACC0D987</accession>
<evidence type="ECO:0000313" key="2">
    <source>
        <dbReference type="Proteomes" id="UP001497680"/>
    </source>
</evidence>
<sequence>MRSAVQTGLLLATLGHQAQAAAAATFNWNGIRPSTSLNYTACYDGLKCAKLSVPLDWLNPTNNTARASLAVVARPATVPESDPSFGGTIIVNPGGPGGSGVDFVVGEGALLQGIADGAKHYEILSFDPRGIALSEPRADCFKDEFARTLSAIQLRAFGPVDQGVDVIRRQAALAGSLGRLCEEGEEDIRAYMSTSSVARDMVEIVDKIAELRGANTTTTYPTLRARGGSRRLQQRQQKEVARINYWGFSYGTILGNYFASMYPGRVGRMILEGVVDVHDYSGGLWEKNLLDTQKDYDTFFDSCFEGGSACPLHKPNDTSPGDIRERVVAFLDGLQTSPAQIVAGASIDEITKQDVINIIFQALYQPIQYFPQVAAGIAQAMEGNFTIAYASLGVPQSPTSYCPSTAPQSYTWSQEALLSVACGDAPPRVDASTADFVAYLTKVKEQSPDFAADWTQIRLGCDAWRIRPAFRFEGPWTTTAADPTGSDPTKPQSPILFLSSQYDPVTPHVNAVAMAKEHEGSRVLLQNGPGHGTLGTPGKCRDAYVSNYFATGELPPEDAVCEPDCKPFQDCPQAAQAKKRSLLHARSEETPGLPPKRAPLHLFG</sequence>
<protein>
    <submittedName>
        <fullName evidence="1">TAP-like protein-domain-containing protein</fullName>
    </submittedName>
</protein>
<dbReference type="EMBL" id="MU394297">
    <property type="protein sequence ID" value="KAI6089075.1"/>
    <property type="molecule type" value="Genomic_DNA"/>
</dbReference>
<keyword evidence="2" id="KW-1185">Reference proteome</keyword>
<gene>
    <name evidence="1" type="ORF">F4821DRAFT_232013</name>
</gene>
<organism evidence="1 2">
    <name type="scientific">Hypoxylon rubiginosum</name>
    <dbReference type="NCBI Taxonomy" id="110542"/>
    <lineage>
        <taxon>Eukaryota</taxon>
        <taxon>Fungi</taxon>
        <taxon>Dikarya</taxon>
        <taxon>Ascomycota</taxon>
        <taxon>Pezizomycotina</taxon>
        <taxon>Sordariomycetes</taxon>
        <taxon>Xylariomycetidae</taxon>
        <taxon>Xylariales</taxon>
        <taxon>Hypoxylaceae</taxon>
        <taxon>Hypoxylon</taxon>
    </lineage>
</organism>
<proteinExistence type="predicted"/>
<comment type="caution">
    <text evidence="1">The sequence shown here is derived from an EMBL/GenBank/DDBJ whole genome shotgun (WGS) entry which is preliminary data.</text>
</comment>
<dbReference type="Proteomes" id="UP001497680">
    <property type="component" value="Unassembled WGS sequence"/>
</dbReference>
<evidence type="ECO:0000313" key="1">
    <source>
        <dbReference type="EMBL" id="KAI6089075.1"/>
    </source>
</evidence>
<name>A0ACC0D987_9PEZI</name>